<accession>A0A371NE54</accession>
<dbReference type="InterPro" id="IPR018247">
    <property type="entry name" value="EF_Hand_1_Ca_BS"/>
</dbReference>
<evidence type="ECO:0000259" key="12">
    <source>
        <dbReference type="Pfam" id="PF01435"/>
    </source>
</evidence>
<evidence type="ECO:0000259" key="13">
    <source>
        <dbReference type="Pfam" id="PF13202"/>
    </source>
</evidence>
<organism evidence="14 15">
    <name type="scientific">Methanothermobacter defluvii</name>
    <dbReference type="NCBI Taxonomy" id="49339"/>
    <lineage>
        <taxon>Archaea</taxon>
        <taxon>Methanobacteriati</taxon>
        <taxon>Methanobacteriota</taxon>
        <taxon>Methanomada group</taxon>
        <taxon>Methanobacteria</taxon>
        <taxon>Methanobacteriales</taxon>
        <taxon>Methanobacteriaceae</taxon>
        <taxon>Methanothermobacter</taxon>
    </lineage>
</organism>
<feature type="binding site" evidence="11">
    <location>
        <position position="210"/>
    </location>
    <ligand>
        <name>Zn(2+)</name>
        <dbReference type="ChEBI" id="CHEBI:29105"/>
        <note>catalytic</note>
    </ligand>
</feature>
<dbReference type="Pfam" id="PF01435">
    <property type="entry name" value="Peptidase_M48"/>
    <property type="match status" value="1"/>
</dbReference>
<dbReference type="InterPro" id="IPR050083">
    <property type="entry name" value="HtpX_protease"/>
</dbReference>
<keyword evidence="2 11" id="KW-1003">Cell membrane</keyword>
<dbReference type="GO" id="GO:0005509">
    <property type="term" value="F:calcium ion binding"/>
    <property type="evidence" value="ECO:0007669"/>
    <property type="project" value="InterPro"/>
</dbReference>
<dbReference type="EMBL" id="QREL01000001">
    <property type="protein sequence ID" value="REE28779.1"/>
    <property type="molecule type" value="Genomic_DNA"/>
</dbReference>
<gene>
    <name evidence="11" type="primary">htpX</name>
    <name evidence="14" type="ORF">C7452_0802</name>
</gene>
<keyword evidence="8 11" id="KW-1133">Transmembrane helix</keyword>
<dbReference type="CDD" id="cd07338">
    <property type="entry name" value="M48B_HtpX_like"/>
    <property type="match status" value="1"/>
</dbReference>
<evidence type="ECO:0000256" key="5">
    <source>
        <dbReference type="ARBA" id="ARBA00022723"/>
    </source>
</evidence>
<evidence type="ECO:0000256" key="2">
    <source>
        <dbReference type="ARBA" id="ARBA00022475"/>
    </source>
</evidence>
<dbReference type="HAMAP" id="MF_00188">
    <property type="entry name" value="Pept_M48_protease_HtpX"/>
    <property type="match status" value="1"/>
</dbReference>
<evidence type="ECO:0000256" key="3">
    <source>
        <dbReference type="ARBA" id="ARBA00022670"/>
    </source>
</evidence>
<evidence type="ECO:0000256" key="7">
    <source>
        <dbReference type="ARBA" id="ARBA00022833"/>
    </source>
</evidence>
<feature type="active site" evidence="11">
    <location>
        <position position="147"/>
    </location>
</feature>
<keyword evidence="10 11" id="KW-0472">Membrane</keyword>
<dbReference type="PROSITE" id="PS00018">
    <property type="entry name" value="EF_HAND_1"/>
    <property type="match status" value="1"/>
</dbReference>
<protein>
    <recommendedName>
        <fullName evidence="11">Protease HtpX homolog</fullName>
        <ecNumber evidence="11">3.4.24.-</ecNumber>
    </recommendedName>
</protein>
<feature type="transmembrane region" description="Helical" evidence="11">
    <location>
        <begin position="20"/>
        <end position="41"/>
    </location>
</feature>
<keyword evidence="9 11" id="KW-0482">Metalloprotease</keyword>
<feature type="transmembrane region" description="Helical" evidence="11">
    <location>
        <begin position="156"/>
        <end position="174"/>
    </location>
</feature>
<evidence type="ECO:0000256" key="4">
    <source>
        <dbReference type="ARBA" id="ARBA00022692"/>
    </source>
</evidence>
<reference evidence="14 15" key="1">
    <citation type="submission" date="2018-07" db="EMBL/GenBank/DDBJ databases">
        <title>Genomic Encyclopedia of Type Strains, Phase IV (KMG-IV): sequencing the most valuable type-strain genomes for metagenomic binning, comparative biology and taxonomic classification.</title>
        <authorList>
            <person name="Goeker M."/>
        </authorList>
    </citation>
    <scope>NUCLEOTIDE SEQUENCE [LARGE SCALE GENOMIC DNA]</scope>
    <source>
        <strain evidence="14 15">DSM 7466</strain>
    </source>
</reference>
<dbReference type="PANTHER" id="PTHR43221">
    <property type="entry name" value="PROTEASE HTPX"/>
    <property type="match status" value="1"/>
</dbReference>
<evidence type="ECO:0000256" key="11">
    <source>
        <dbReference type="HAMAP-Rule" id="MF_00188"/>
    </source>
</evidence>
<dbReference type="GO" id="GO:0006508">
    <property type="term" value="P:proteolysis"/>
    <property type="evidence" value="ECO:0007669"/>
    <property type="project" value="UniProtKB-KW"/>
</dbReference>
<feature type="domain" description="Peptidase M48" evidence="12">
    <location>
        <begin position="80"/>
        <end position="321"/>
    </location>
</feature>
<keyword evidence="3 11" id="KW-0645">Protease</keyword>
<dbReference type="GO" id="GO:0008270">
    <property type="term" value="F:zinc ion binding"/>
    <property type="evidence" value="ECO:0007669"/>
    <property type="project" value="UniProtKB-UniRule"/>
</dbReference>
<comment type="subcellular location">
    <subcellularLocation>
        <location evidence="11">Cell membrane</location>
        <topology evidence="11">Multi-pass membrane protein</topology>
    </subcellularLocation>
</comment>
<feature type="transmembrane region" description="Helical" evidence="11">
    <location>
        <begin position="186"/>
        <end position="205"/>
    </location>
</feature>
<dbReference type="Gene3D" id="3.30.2010.10">
    <property type="entry name" value="Metalloproteases ('zincins'), catalytic domain"/>
    <property type="match status" value="1"/>
</dbReference>
<evidence type="ECO:0000256" key="9">
    <source>
        <dbReference type="ARBA" id="ARBA00023049"/>
    </source>
</evidence>
<keyword evidence="5 11" id="KW-0479">Metal-binding</keyword>
<feature type="transmembrane region" description="Helical" evidence="11">
    <location>
        <begin position="47"/>
        <end position="63"/>
    </location>
</feature>
<proteinExistence type="inferred from homology"/>
<dbReference type="InterPro" id="IPR001915">
    <property type="entry name" value="Peptidase_M48"/>
</dbReference>
<dbReference type="GO" id="GO:0004222">
    <property type="term" value="F:metalloendopeptidase activity"/>
    <property type="evidence" value="ECO:0007669"/>
    <property type="project" value="UniProtKB-UniRule"/>
</dbReference>
<dbReference type="EC" id="3.4.24.-" evidence="11"/>
<dbReference type="PANTHER" id="PTHR43221:SF2">
    <property type="entry name" value="PROTEASE HTPX HOMOLOG"/>
    <property type="match status" value="1"/>
</dbReference>
<evidence type="ECO:0000256" key="1">
    <source>
        <dbReference type="ARBA" id="ARBA00009779"/>
    </source>
</evidence>
<dbReference type="Proteomes" id="UP000256864">
    <property type="component" value="Unassembled WGS sequence"/>
</dbReference>
<keyword evidence="6 11" id="KW-0378">Hydrolase</keyword>
<evidence type="ECO:0000256" key="10">
    <source>
        <dbReference type="ARBA" id="ARBA00023136"/>
    </source>
</evidence>
<dbReference type="Pfam" id="PF13202">
    <property type="entry name" value="EF-hand_5"/>
    <property type="match status" value="1"/>
</dbReference>
<evidence type="ECO:0000313" key="14">
    <source>
        <dbReference type="EMBL" id="REE28779.1"/>
    </source>
</evidence>
<evidence type="ECO:0000256" key="6">
    <source>
        <dbReference type="ARBA" id="ARBA00022801"/>
    </source>
</evidence>
<keyword evidence="4 11" id="KW-0812">Transmembrane</keyword>
<feature type="domain" description="EF-hand" evidence="13">
    <location>
        <begin position="267"/>
        <end position="289"/>
    </location>
</feature>
<feature type="binding site" evidence="11">
    <location>
        <position position="150"/>
    </location>
    <ligand>
        <name>Zn(2+)</name>
        <dbReference type="ChEBI" id="CHEBI:29105"/>
        <note>catalytic</note>
    </ligand>
</feature>
<dbReference type="GO" id="GO:0005886">
    <property type="term" value="C:plasma membrane"/>
    <property type="evidence" value="ECO:0007669"/>
    <property type="project" value="UniProtKB-SubCell"/>
</dbReference>
<comment type="caution">
    <text evidence="14">The sequence shown here is derived from an EMBL/GenBank/DDBJ whole genome shotgun (WGS) entry which is preliminary data.</text>
</comment>
<dbReference type="InterPro" id="IPR002048">
    <property type="entry name" value="EF_hand_dom"/>
</dbReference>
<sequence>MEEKAKMRRLSTWKLKLRMFLATVLLFGLIYAILMVVGSILGLGGPLFYALLGFGVIFLQYLISPKIVELTMNVHYVSEAEAPRLHAMVDELARRAGIPKPRVGIAEIALPNAFAFGRTKADGRVCVTRGILNLLDEEELRAVLGHEISHIKHSDMIVMTLVSAVPLICYYIFWSTVFSRDDEANLVGIAALIAYFIGQLIVLFISRTREYYADQGSVEIGGQPHKLASALYKLVYGSAQFNRDDLKQVEGVKAFFLNDVSAAYGEIEDLRQLDMNMDGTIDLAELQRIKYGGVKVGMGARILELLSTHPNMLKRVERLSKFT</sequence>
<name>A0A371NE54_9EURY</name>
<evidence type="ECO:0000256" key="8">
    <source>
        <dbReference type="ARBA" id="ARBA00022989"/>
    </source>
</evidence>
<comment type="similarity">
    <text evidence="1 11">Belongs to the peptidase M48B family.</text>
</comment>
<evidence type="ECO:0000313" key="15">
    <source>
        <dbReference type="Proteomes" id="UP000256864"/>
    </source>
</evidence>
<keyword evidence="14" id="KW-0346">Stress response</keyword>
<comment type="cofactor">
    <cofactor evidence="11">
        <name>Zn(2+)</name>
        <dbReference type="ChEBI" id="CHEBI:29105"/>
    </cofactor>
    <text evidence="11">Binds 1 zinc ion per subunit.</text>
</comment>
<feature type="binding site" evidence="11">
    <location>
        <position position="146"/>
    </location>
    <ligand>
        <name>Zn(2+)</name>
        <dbReference type="ChEBI" id="CHEBI:29105"/>
        <note>catalytic</note>
    </ligand>
</feature>
<keyword evidence="7 11" id="KW-0862">Zinc</keyword>
<dbReference type="AlphaFoldDB" id="A0A371NE54"/>
<keyword evidence="15" id="KW-1185">Reference proteome</keyword>
<dbReference type="InterPro" id="IPR022919">
    <property type="entry name" value="Pept_M48_protease_HtpX"/>
</dbReference>